<dbReference type="PROSITE" id="PS51471">
    <property type="entry name" value="FE2OG_OXY"/>
    <property type="match status" value="1"/>
</dbReference>
<evidence type="ECO:0000256" key="3">
    <source>
        <dbReference type="ARBA" id="ARBA00022896"/>
    </source>
</evidence>
<feature type="domain" description="Fe2OG dioxygenase" evidence="9">
    <location>
        <begin position="195"/>
        <end position="308"/>
    </location>
</feature>
<proteinExistence type="predicted"/>
<sequence>MGRKSKKAQRRRVAKQTSVAFPNKLPFQASKPVAENATKQATHEPATPLADGAWSTGLRTKYMMLGKAEWWWLFDDALAQIAQRLQRENFVILDGFLDQSMSVELHEELVRAYKAGKLPETRHSMVGCPRMQPGALAGGQAGTSLTYRMNAVRGDHVAWFDGKEEACQWHVLPKYLQRMDTLVSELAALVPNLARTGALRSNAMATCYPGNGAHYVRHCDNTSTIQNGRRLTALFYANPLWTPGHGGELRMFAPQPADLEENERVYVPLADIPPTLGRAVLFFADERCPHEVLPASMMRFAVTVWYFDEEEKLAANKLKNDAARAEADAARTRREMEKFKAKYGEAPEILGQRQEENEVPEVDSDDGEPPSLLHGAATLRNHQISTQRKVQD</sequence>
<feature type="coiled-coil region" evidence="7">
    <location>
        <begin position="308"/>
        <end position="342"/>
    </location>
</feature>
<evidence type="ECO:0000256" key="5">
    <source>
        <dbReference type="ARBA" id="ARBA00023002"/>
    </source>
</evidence>
<evidence type="ECO:0000256" key="2">
    <source>
        <dbReference type="ARBA" id="ARBA00022723"/>
    </source>
</evidence>
<keyword evidence="5" id="KW-0560">Oxidoreductase</keyword>
<evidence type="ECO:0000256" key="8">
    <source>
        <dbReference type="SAM" id="MobiDB-lite"/>
    </source>
</evidence>
<dbReference type="Gene3D" id="2.60.120.620">
    <property type="entry name" value="q2cbj1_9rhob like domain"/>
    <property type="match status" value="1"/>
</dbReference>
<evidence type="ECO:0000256" key="7">
    <source>
        <dbReference type="SAM" id="Coils"/>
    </source>
</evidence>
<evidence type="ECO:0000256" key="6">
    <source>
        <dbReference type="ARBA" id="ARBA00023004"/>
    </source>
</evidence>
<keyword evidence="2" id="KW-0479">Metal-binding</keyword>
<dbReference type="GO" id="GO:0031543">
    <property type="term" value="F:peptidyl-proline dioxygenase activity"/>
    <property type="evidence" value="ECO:0007669"/>
    <property type="project" value="TreeGrafter"/>
</dbReference>
<name>A0A2R5GTY5_9STRA</name>
<evidence type="ECO:0000259" key="9">
    <source>
        <dbReference type="PROSITE" id="PS51471"/>
    </source>
</evidence>
<dbReference type="InterPro" id="IPR006620">
    <property type="entry name" value="Pro_4_hyd_alph"/>
</dbReference>
<feature type="region of interest" description="Disordered" evidence="8">
    <location>
        <begin position="342"/>
        <end position="392"/>
    </location>
</feature>
<dbReference type="GO" id="GO:0031418">
    <property type="term" value="F:L-ascorbic acid binding"/>
    <property type="evidence" value="ECO:0007669"/>
    <property type="project" value="UniProtKB-KW"/>
</dbReference>
<comment type="caution">
    <text evidence="10">The sequence shown here is derived from an EMBL/GenBank/DDBJ whole genome shotgun (WGS) entry which is preliminary data.</text>
</comment>
<dbReference type="Pfam" id="PF13640">
    <property type="entry name" value="2OG-FeII_Oxy_3"/>
    <property type="match status" value="1"/>
</dbReference>
<comment type="cofactor">
    <cofactor evidence="1">
        <name>L-ascorbate</name>
        <dbReference type="ChEBI" id="CHEBI:38290"/>
    </cofactor>
</comment>
<evidence type="ECO:0000313" key="10">
    <source>
        <dbReference type="EMBL" id="GBG31851.1"/>
    </source>
</evidence>
<dbReference type="InterPro" id="IPR044862">
    <property type="entry name" value="Pro_4_hyd_alph_FE2OG_OXY"/>
</dbReference>
<dbReference type="PANTHER" id="PTHR12907:SF26">
    <property type="entry name" value="HIF PROLYL HYDROXYLASE, ISOFORM C"/>
    <property type="match status" value="1"/>
</dbReference>
<feature type="compositionally biased region" description="Acidic residues" evidence="8">
    <location>
        <begin position="357"/>
        <end position="368"/>
    </location>
</feature>
<reference evidence="10 11" key="1">
    <citation type="submission" date="2017-12" db="EMBL/GenBank/DDBJ databases">
        <title>Sequencing, de novo assembly and annotation of complete genome of a new Thraustochytrid species, strain FCC1311.</title>
        <authorList>
            <person name="Sedici K."/>
            <person name="Godart F."/>
            <person name="Aiese Cigliano R."/>
            <person name="Sanseverino W."/>
            <person name="Barakat M."/>
            <person name="Ortet P."/>
            <person name="Marechal E."/>
            <person name="Cagnac O."/>
            <person name="Amato A."/>
        </authorList>
    </citation>
    <scope>NUCLEOTIDE SEQUENCE [LARGE SCALE GENOMIC DNA]</scope>
</reference>
<dbReference type="Proteomes" id="UP000241890">
    <property type="component" value="Unassembled WGS sequence"/>
</dbReference>
<keyword evidence="4" id="KW-0223">Dioxygenase</keyword>
<dbReference type="EMBL" id="BEYU01000109">
    <property type="protein sequence ID" value="GBG31851.1"/>
    <property type="molecule type" value="Genomic_DNA"/>
</dbReference>
<keyword evidence="11" id="KW-1185">Reference proteome</keyword>
<evidence type="ECO:0000256" key="4">
    <source>
        <dbReference type="ARBA" id="ARBA00022964"/>
    </source>
</evidence>
<dbReference type="AlphaFoldDB" id="A0A2R5GTY5"/>
<dbReference type="InParanoid" id="A0A2R5GTY5"/>
<dbReference type="SMART" id="SM00702">
    <property type="entry name" value="P4Hc"/>
    <property type="match status" value="1"/>
</dbReference>
<keyword evidence="3" id="KW-0847">Vitamin C</keyword>
<dbReference type="OrthoDB" id="76265at2759"/>
<dbReference type="InterPro" id="IPR005123">
    <property type="entry name" value="Oxoglu/Fe-dep_dioxygenase_dom"/>
</dbReference>
<keyword evidence="7" id="KW-0175">Coiled coil</keyword>
<dbReference type="InterPro" id="IPR051559">
    <property type="entry name" value="HIF_prolyl_hydroxylases"/>
</dbReference>
<keyword evidence="6" id="KW-0408">Iron</keyword>
<organism evidence="10 11">
    <name type="scientific">Hondaea fermentalgiana</name>
    <dbReference type="NCBI Taxonomy" id="2315210"/>
    <lineage>
        <taxon>Eukaryota</taxon>
        <taxon>Sar</taxon>
        <taxon>Stramenopiles</taxon>
        <taxon>Bigyra</taxon>
        <taxon>Labyrinthulomycetes</taxon>
        <taxon>Thraustochytrida</taxon>
        <taxon>Thraustochytriidae</taxon>
        <taxon>Hondaea</taxon>
    </lineage>
</organism>
<evidence type="ECO:0000313" key="11">
    <source>
        <dbReference type="Proteomes" id="UP000241890"/>
    </source>
</evidence>
<gene>
    <name evidence="10" type="ORF">FCC1311_080762</name>
</gene>
<accession>A0A2R5GTY5</accession>
<dbReference type="GO" id="GO:0008198">
    <property type="term" value="F:ferrous iron binding"/>
    <property type="evidence" value="ECO:0007669"/>
    <property type="project" value="TreeGrafter"/>
</dbReference>
<feature type="compositionally biased region" description="Polar residues" evidence="8">
    <location>
        <begin position="380"/>
        <end position="392"/>
    </location>
</feature>
<protein>
    <submittedName>
        <fullName evidence="10">Egl nine-like 1</fullName>
    </submittedName>
</protein>
<dbReference type="GO" id="GO:0071456">
    <property type="term" value="P:cellular response to hypoxia"/>
    <property type="evidence" value="ECO:0007669"/>
    <property type="project" value="TreeGrafter"/>
</dbReference>
<dbReference type="PANTHER" id="PTHR12907">
    <property type="entry name" value="EGL NINE HOMOLOG-RELATED"/>
    <property type="match status" value="1"/>
</dbReference>
<evidence type="ECO:0000256" key="1">
    <source>
        <dbReference type="ARBA" id="ARBA00001961"/>
    </source>
</evidence>